<dbReference type="AlphaFoldDB" id="A0AAT9GT35"/>
<dbReference type="InterPro" id="IPR052349">
    <property type="entry name" value="Metallo-hydrolase_Enzymes"/>
</dbReference>
<organism evidence="2">
    <name type="scientific">Sulfurisphaera javensis</name>
    <dbReference type="NCBI Taxonomy" id="2049879"/>
    <lineage>
        <taxon>Archaea</taxon>
        <taxon>Thermoproteota</taxon>
        <taxon>Thermoprotei</taxon>
        <taxon>Sulfolobales</taxon>
        <taxon>Sulfolobaceae</taxon>
        <taxon>Sulfurisphaera</taxon>
    </lineage>
</organism>
<dbReference type="SUPFAM" id="SSF51556">
    <property type="entry name" value="Metallo-dependent hydrolases"/>
    <property type="match status" value="1"/>
</dbReference>
<evidence type="ECO:0000259" key="1">
    <source>
        <dbReference type="Pfam" id="PF01979"/>
    </source>
</evidence>
<dbReference type="Gene3D" id="2.30.40.10">
    <property type="entry name" value="Urease, subunit C, domain 1"/>
    <property type="match status" value="1"/>
</dbReference>
<dbReference type="GO" id="GO:0016814">
    <property type="term" value="F:hydrolase activity, acting on carbon-nitrogen (but not peptide) bonds, in cyclic amidines"/>
    <property type="evidence" value="ECO:0007669"/>
    <property type="project" value="TreeGrafter"/>
</dbReference>
<name>A0AAT9GT35_9CREN</name>
<proteinExistence type="predicted"/>
<dbReference type="PROSITE" id="PS01137">
    <property type="entry name" value="TATD_1"/>
    <property type="match status" value="1"/>
</dbReference>
<protein>
    <submittedName>
        <fullName evidence="2">Amidohydrolase family protein</fullName>
    </submittedName>
</protein>
<dbReference type="RefSeq" id="WP_369609583.1">
    <property type="nucleotide sequence ID" value="NZ_AP031322.1"/>
</dbReference>
<dbReference type="PANTHER" id="PTHR32027:SF0">
    <property type="entry name" value="CYTOSINE DEAMINASE"/>
    <property type="match status" value="1"/>
</dbReference>
<gene>
    <name evidence="2" type="ORF">SJAV_19820</name>
</gene>
<evidence type="ECO:0000313" key="2">
    <source>
        <dbReference type="EMBL" id="BFH74038.1"/>
    </source>
</evidence>
<dbReference type="InterPro" id="IPR011059">
    <property type="entry name" value="Metal-dep_hydrolase_composite"/>
</dbReference>
<dbReference type="EMBL" id="AP031322">
    <property type="protein sequence ID" value="BFH74038.1"/>
    <property type="molecule type" value="Genomic_DNA"/>
</dbReference>
<accession>A0AAT9GT35</accession>
<dbReference type="InterPro" id="IPR006680">
    <property type="entry name" value="Amidohydro-rel"/>
</dbReference>
<dbReference type="InterPro" id="IPR032466">
    <property type="entry name" value="Metal_Hydrolase"/>
</dbReference>
<dbReference type="Gene3D" id="3.20.20.140">
    <property type="entry name" value="Metal-dependent hydrolases"/>
    <property type="match status" value="1"/>
</dbReference>
<dbReference type="Pfam" id="PF01979">
    <property type="entry name" value="Amidohydro_1"/>
    <property type="match status" value="1"/>
</dbReference>
<reference evidence="2" key="1">
    <citation type="submission" date="2024-03" db="EMBL/GenBank/DDBJ databases">
        <title>Complete genome sequence of Sulfurisphaera javensis strain KD-1.</title>
        <authorList>
            <person name="Sakai H."/>
            <person name="Nur N."/>
            <person name="Suwanto A."/>
            <person name="Kurosawa N."/>
        </authorList>
    </citation>
    <scope>NUCLEOTIDE SEQUENCE</scope>
    <source>
        <strain evidence="2">KD-1</strain>
    </source>
</reference>
<sequence length="405" mass="45876">MILKNLKTVEGKIISIEINGSKIAKVYDGITSEGENMEGKLVTPALVDSHAHLDSNFLLDVCKEAETPKFIEALKALLECKSKLSADEIYKLAKKSLYYYISHGTLYIRTHIMIDDTLDRLKYIARLKEEFKDILQIQIIGFVQSYSYFDDNVEENIYKSLEIADGVGGQPHLQPSREDGIGMIKKIFDSVEGKDKLLDFHADFADDPETKFSEVIISETLKRKMQGKVSLSHVTAMHSYNEDYFRRYLKWLKESKINVIVAPITALEESGAFENYPKRRGIARVLDLISEGVNVALGHDDIQNHLNPYGVGDMLQSGFILAISSYMYFSSYAKTIFDLMTYNGAKAQLIKNYGIYEGADANLVIYNSTNPLDALREIKPRRMVISKGKIVYESNINEELKVNVD</sequence>
<dbReference type="GeneID" id="92354930"/>
<dbReference type="SUPFAM" id="SSF51338">
    <property type="entry name" value="Composite domain of metallo-dependent hydrolases"/>
    <property type="match status" value="1"/>
</dbReference>
<dbReference type="InterPro" id="IPR018228">
    <property type="entry name" value="DNase_TatD-rel_CS"/>
</dbReference>
<dbReference type="PANTHER" id="PTHR32027">
    <property type="entry name" value="CYTOSINE DEAMINASE"/>
    <property type="match status" value="1"/>
</dbReference>
<feature type="domain" description="Amidohydrolase-related" evidence="1">
    <location>
        <begin position="41"/>
        <end position="391"/>
    </location>
</feature>
<dbReference type="KEGG" id="sjv:SJAV_19820"/>